<dbReference type="FunFam" id="3.30.60.20:FF:000036">
    <property type="entry name" value="Rho-associated protein kinase 1"/>
    <property type="match status" value="1"/>
</dbReference>
<sequence length="1335" mass="153543">MEAITDSDRLQRLRELEAHLRDPRGVINVDSLLDAVQAMVADCDHQAIKRNKNVEAFLNRYRESIQDVELLRMRADDFTNVKVIGRGAFGEVQLVRHRSTQKVYAMKLLSKFEMIKRSDSAFFWEERDIMAHANSEWIVQLHFAFQDSKFLYMVMDYMPGGDLVNLMSNYDVPEKWAKFFCAEVVLALDAIHSMGFVHRDVKPDNMLLDSSGHLKLADFGTCMKMNKDGLVRSDTAVGTPDYISPEVLKSQGGEGVYGRECDWWSVGVFLYEMLVGDTPFYADSLVGTYGKIMDHKNSLKFPEDIEISAEAKSLICGFLTDRETRLGGKGVDEIKQHRFFINDQWTFDTIRECVPPVVPDLTSDDDTSNFDEVENEDTPEESFTVPKAFVGNHLPFVGFTYSKDYRLLSSPDKPDGKRNLTNDGSEASHQIAVLSAEVEHQKNQVEELDGKYRVTLSQLDALTRRDQERQHEKRDLEKRLALLQHDLKEAQRKADYESDSRKKLDGLYQEVKKKLEDEQNKRTRDHNSAIAVNEKLYGLEKQLKEVQDKLKSESDNHSRLRKQHAELVVTSQRKEASLTEYTEKFATVQAMRDGLERDLVNLQTQLDQERTHKNHQADLVTQAESKVQALQAKLDSAFEREAVARKEAEKVSERLVQLEKDRNSLELELRGMTSRYEQEARALREASSAAPTHNYQSSAQALAALQERLNAEKQKRQQAEASSQEKERQNSMLSVDYRQLQQQLHKLEGEYRQECEKVKALQKQLESETEKRTSLASDLQAQMSELSLMRTREKLLVRDLEEAKEARSSLEKELHKLEAQKSVDDVQMKELNDTLEAEQYFSTLYKTQVRELREEVDEKSRQVVELEEERTSLTHQLQLAVGRADSEALARSIAEETVAELEKEKTVKELEINDLISRHTAEVAEKDSALNAVKEREQELSKSLETLKQEKDSLNSQIQMLEDEKKKANNERQDKLDKLDRQLKTEQLLKMQAVNKLAEIMARRENLPANRKPKASASDLRRKEKECRKLQQELTLERDKFSQTVVKHQKEVQDLQALLYEENQARVRFQMEVDSKDSEIESLHRTIANLNSETASLSSGADNDIDELDSRLEGWLSIPNKQNIKRHGWRRQYVVVSSRKIIFYNSENDKQNSDPVLILDLTKVFHVRSVTQGDVIRAEVKDIPRIFQLLYAGEGESRKPGDTPGPLPLHESAGPDKAGTLVHKGHEFLAITFHMPTNCEVCQRHLWHMFKPPPALECKRCRFKIHRDHLDRKEDVVAPCKVNYDMNAAKELLLLASSVESQQNWVTRLSKKIQKSGYKAQHTTSSDGAKVSPRM</sequence>
<keyword evidence="8" id="KW-0963">Cytoplasm</keyword>
<dbReference type="PROSITE" id="PS00108">
    <property type="entry name" value="PROTEIN_KINASE_ST"/>
    <property type="match status" value="1"/>
</dbReference>
<dbReference type="PROSITE" id="PS51285">
    <property type="entry name" value="AGC_KINASE_CTER"/>
    <property type="match status" value="1"/>
</dbReference>
<evidence type="ECO:0000256" key="27">
    <source>
        <dbReference type="ARBA" id="ARBA00079005"/>
    </source>
</evidence>
<evidence type="ECO:0000256" key="23">
    <source>
        <dbReference type="ARBA" id="ARBA00048679"/>
    </source>
</evidence>
<evidence type="ECO:0000256" key="19">
    <source>
        <dbReference type="ARBA" id="ARBA00023054"/>
    </source>
</evidence>
<evidence type="ECO:0000256" key="16">
    <source>
        <dbReference type="ARBA" id="ARBA00022833"/>
    </source>
</evidence>
<dbReference type="GO" id="GO:0072518">
    <property type="term" value="F:Rho-dependent protein serine/threonine kinase activity"/>
    <property type="evidence" value="ECO:0007669"/>
    <property type="project" value="TreeGrafter"/>
</dbReference>
<keyword evidence="11" id="KW-0808">Transferase</keyword>
<dbReference type="GO" id="GO:0008270">
    <property type="term" value="F:zinc ion binding"/>
    <property type="evidence" value="ECO:0007669"/>
    <property type="project" value="UniProtKB-KW"/>
</dbReference>
<dbReference type="InterPro" id="IPR017441">
    <property type="entry name" value="Protein_kinase_ATP_BS"/>
</dbReference>
<evidence type="ECO:0000256" key="5">
    <source>
        <dbReference type="ARBA" id="ARBA00009903"/>
    </source>
</evidence>
<dbReference type="SMART" id="SM00233">
    <property type="entry name" value="PH"/>
    <property type="match status" value="1"/>
</dbReference>
<dbReference type="CDD" id="cd01242">
    <property type="entry name" value="PH_ROCK"/>
    <property type="match status" value="1"/>
</dbReference>
<dbReference type="GO" id="GO:0030866">
    <property type="term" value="P:cortical actin cytoskeleton organization"/>
    <property type="evidence" value="ECO:0007669"/>
    <property type="project" value="TreeGrafter"/>
</dbReference>
<dbReference type="Pfam" id="PF08912">
    <property type="entry name" value="Rho_Binding"/>
    <property type="match status" value="1"/>
</dbReference>
<reference evidence="38" key="1">
    <citation type="submission" date="2015-09" db="EMBL/GenBank/DDBJ databases">
        <title>Scylla olivacea transcriptome.</title>
        <authorList>
            <person name="Ikhwanuddin M."/>
        </authorList>
    </citation>
    <scope>NUCLEOTIDE SEQUENCE</scope>
</reference>
<evidence type="ECO:0000256" key="14">
    <source>
        <dbReference type="ARBA" id="ARBA00022771"/>
    </source>
</evidence>
<feature type="domain" description="RhoBD" evidence="37">
    <location>
        <begin position="941"/>
        <end position="1006"/>
    </location>
</feature>
<evidence type="ECO:0000256" key="7">
    <source>
        <dbReference type="ARBA" id="ARBA00022475"/>
    </source>
</evidence>
<evidence type="ECO:0000256" key="18">
    <source>
        <dbReference type="ARBA" id="ARBA00022842"/>
    </source>
</evidence>
<dbReference type="GO" id="GO:0005737">
    <property type="term" value="C:cytoplasm"/>
    <property type="evidence" value="ECO:0007669"/>
    <property type="project" value="TreeGrafter"/>
</dbReference>
<dbReference type="Pfam" id="PF00433">
    <property type="entry name" value="Pkinase_C"/>
    <property type="match status" value="1"/>
</dbReference>
<evidence type="ECO:0000256" key="21">
    <source>
        <dbReference type="ARBA" id="ARBA00023212"/>
    </source>
</evidence>
<comment type="subunit">
    <text evidence="25">Interacts with rho-1.</text>
</comment>
<feature type="compositionally biased region" description="Basic and acidic residues" evidence="32">
    <location>
        <begin position="710"/>
        <end position="729"/>
    </location>
</feature>
<dbReference type="EMBL" id="GDRN01098131">
    <property type="protein sequence ID" value="JAI59012.1"/>
    <property type="molecule type" value="Transcribed_RNA"/>
</dbReference>
<accession>A0A0P4WDE1</accession>
<keyword evidence="13 30" id="KW-0547">Nucleotide-binding</keyword>
<evidence type="ECO:0000259" key="37">
    <source>
        <dbReference type="PROSITE" id="PS51859"/>
    </source>
</evidence>
<evidence type="ECO:0000256" key="6">
    <source>
        <dbReference type="ARBA" id="ARBA00012513"/>
    </source>
</evidence>
<dbReference type="Pfam" id="PF00069">
    <property type="entry name" value="Pkinase"/>
    <property type="match status" value="1"/>
</dbReference>
<feature type="binding site" evidence="30">
    <location>
        <position position="107"/>
    </location>
    <ligand>
        <name>ATP</name>
        <dbReference type="ChEBI" id="CHEBI:30616"/>
    </ligand>
</feature>
<dbReference type="CDD" id="cd05596">
    <property type="entry name" value="STKc_ROCK"/>
    <property type="match status" value="1"/>
</dbReference>
<comment type="catalytic activity">
    <reaction evidence="23">
        <text>L-seryl-[protein] + ATP = O-phospho-L-seryl-[protein] + ADP + H(+)</text>
        <dbReference type="Rhea" id="RHEA:17989"/>
        <dbReference type="Rhea" id="RHEA-COMP:9863"/>
        <dbReference type="Rhea" id="RHEA-COMP:11604"/>
        <dbReference type="ChEBI" id="CHEBI:15378"/>
        <dbReference type="ChEBI" id="CHEBI:29999"/>
        <dbReference type="ChEBI" id="CHEBI:30616"/>
        <dbReference type="ChEBI" id="CHEBI:83421"/>
        <dbReference type="ChEBI" id="CHEBI:456216"/>
        <dbReference type="EC" id="2.7.11.1"/>
    </reaction>
</comment>
<dbReference type="InterPro" id="IPR002219">
    <property type="entry name" value="PKC_DAG/PE"/>
</dbReference>
<dbReference type="PROSITE" id="PS50081">
    <property type="entry name" value="ZF_DAG_PE_2"/>
    <property type="match status" value="1"/>
</dbReference>
<evidence type="ECO:0000256" key="28">
    <source>
        <dbReference type="ARBA" id="ARBA00082807"/>
    </source>
</evidence>
<evidence type="ECO:0000256" key="11">
    <source>
        <dbReference type="ARBA" id="ARBA00022679"/>
    </source>
</evidence>
<keyword evidence="17 30" id="KW-0067">ATP-binding</keyword>
<evidence type="ECO:0000256" key="15">
    <source>
        <dbReference type="ARBA" id="ARBA00022777"/>
    </source>
</evidence>
<dbReference type="Gene3D" id="1.10.510.10">
    <property type="entry name" value="Transferase(Phosphotransferase) domain 1"/>
    <property type="match status" value="1"/>
</dbReference>
<keyword evidence="21" id="KW-0206">Cytoskeleton</keyword>
<dbReference type="GO" id="GO:0048598">
    <property type="term" value="P:embryonic morphogenesis"/>
    <property type="evidence" value="ECO:0007669"/>
    <property type="project" value="TreeGrafter"/>
</dbReference>
<keyword evidence="18" id="KW-0460">Magnesium</keyword>
<keyword evidence="7" id="KW-1003">Cell membrane</keyword>
<evidence type="ECO:0000256" key="31">
    <source>
        <dbReference type="SAM" id="Coils"/>
    </source>
</evidence>
<dbReference type="GO" id="GO:0007266">
    <property type="term" value="P:Rho protein signal transduction"/>
    <property type="evidence" value="ECO:0007669"/>
    <property type="project" value="UniProtKB-UniRule"/>
</dbReference>
<feature type="coiled-coil region" evidence="31">
    <location>
        <begin position="431"/>
        <end position="563"/>
    </location>
</feature>
<feature type="region of interest" description="Disordered" evidence="32">
    <location>
        <begin position="1196"/>
        <end position="1216"/>
    </location>
</feature>
<dbReference type="GO" id="GO:1901888">
    <property type="term" value="P:regulation of cell junction assembly"/>
    <property type="evidence" value="ECO:0007669"/>
    <property type="project" value="TreeGrafter"/>
</dbReference>
<feature type="domain" description="Phorbol-ester/DAG-type" evidence="35">
    <location>
        <begin position="1225"/>
        <end position="1280"/>
    </location>
</feature>
<evidence type="ECO:0000256" key="24">
    <source>
        <dbReference type="ARBA" id="ARBA00053856"/>
    </source>
</evidence>
<dbReference type="InterPro" id="IPR000719">
    <property type="entry name" value="Prot_kinase_dom"/>
</dbReference>
<dbReference type="PANTHER" id="PTHR22988:SF73">
    <property type="entry name" value="RHO-ASSOCIATED PROTEIN KINASE"/>
    <property type="match status" value="1"/>
</dbReference>
<dbReference type="InterPro" id="IPR011993">
    <property type="entry name" value="PH-like_dom_sf"/>
</dbReference>
<dbReference type="Gene3D" id="1.20.5.730">
    <property type="entry name" value="Single helix bin"/>
    <property type="match status" value="1"/>
</dbReference>
<dbReference type="Gene3D" id="3.30.60.20">
    <property type="match status" value="1"/>
</dbReference>
<evidence type="ECO:0000256" key="1">
    <source>
        <dbReference type="ARBA" id="ARBA00001946"/>
    </source>
</evidence>
<keyword evidence="15" id="KW-0418">Kinase</keyword>
<evidence type="ECO:0000256" key="17">
    <source>
        <dbReference type="ARBA" id="ARBA00022840"/>
    </source>
</evidence>
<dbReference type="InterPro" id="IPR001849">
    <property type="entry name" value="PH_domain"/>
</dbReference>
<dbReference type="FunFam" id="2.30.29.30:FF:000308">
    <property type="entry name" value="Rho-associated protein kinase 1"/>
    <property type="match status" value="1"/>
</dbReference>
<evidence type="ECO:0000259" key="35">
    <source>
        <dbReference type="PROSITE" id="PS50081"/>
    </source>
</evidence>
<evidence type="ECO:0000256" key="8">
    <source>
        <dbReference type="ARBA" id="ARBA00022490"/>
    </source>
</evidence>
<dbReference type="SMART" id="SM00109">
    <property type="entry name" value="C1"/>
    <property type="match status" value="1"/>
</dbReference>
<evidence type="ECO:0000259" key="33">
    <source>
        <dbReference type="PROSITE" id="PS50003"/>
    </source>
</evidence>
<feature type="domain" description="PH" evidence="33">
    <location>
        <begin position="1109"/>
        <end position="1314"/>
    </location>
</feature>
<dbReference type="CDD" id="cd22250">
    <property type="entry name" value="ROCK_SBD"/>
    <property type="match status" value="1"/>
</dbReference>
<dbReference type="Gene3D" id="3.30.200.20">
    <property type="entry name" value="Phosphorylase Kinase, domain 1"/>
    <property type="match status" value="1"/>
</dbReference>
<dbReference type="FunFam" id="3.30.200.20:FF:000072">
    <property type="entry name" value="Rho-associated protein kinase 2"/>
    <property type="match status" value="1"/>
</dbReference>
<feature type="domain" description="Protein kinase" evidence="34">
    <location>
        <begin position="78"/>
        <end position="340"/>
    </location>
</feature>
<dbReference type="Gene3D" id="1.20.5.340">
    <property type="match status" value="1"/>
</dbReference>
<evidence type="ECO:0000256" key="2">
    <source>
        <dbReference type="ARBA" id="ARBA00004236"/>
    </source>
</evidence>
<dbReference type="SMART" id="SM00133">
    <property type="entry name" value="S_TK_X"/>
    <property type="match status" value="1"/>
</dbReference>
<evidence type="ECO:0000256" key="30">
    <source>
        <dbReference type="PROSITE-ProRule" id="PRU10141"/>
    </source>
</evidence>
<dbReference type="InterPro" id="IPR008271">
    <property type="entry name" value="Ser/Thr_kinase_AS"/>
</dbReference>
<dbReference type="SUPFAM" id="SSF57889">
    <property type="entry name" value="Cysteine-rich domain"/>
    <property type="match status" value="1"/>
</dbReference>
<evidence type="ECO:0000256" key="29">
    <source>
        <dbReference type="PROSITE-ProRule" id="PRU01206"/>
    </source>
</evidence>
<dbReference type="PROSITE" id="PS50003">
    <property type="entry name" value="PH_DOMAIN"/>
    <property type="match status" value="1"/>
</dbReference>
<feature type="region of interest" description="Disordered" evidence="32">
    <location>
        <begin position="361"/>
        <end position="381"/>
    </location>
</feature>
<dbReference type="InterPro" id="IPR000961">
    <property type="entry name" value="AGC-kinase_C"/>
</dbReference>
<feature type="domain" description="AGC-kinase C-terminal" evidence="36">
    <location>
        <begin position="341"/>
        <end position="411"/>
    </location>
</feature>
<evidence type="ECO:0000256" key="20">
    <source>
        <dbReference type="ARBA" id="ARBA00023136"/>
    </source>
</evidence>
<keyword evidence="16" id="KW-0862">Zinc</keyword>
<dbReference type="SUPFAM" id="SSF50729">
    <property type="entry name" value="PH domain-like"/>
    <property type="match status" value="1"/>
</dbReference>
<dbReference type="GO" id="GO:0031032">
    <property type="term" value="P:actomyosin structure organization"/>
    <property type="evidence" value="ECO:0007669"/>
    <property type="project" value="TreeGrafter"/>
</dbReference>
<keyword evidence="9" id="KW-0723">Serine/threonine-protein kinase</keyword>
<dbReference type="EC" id="2.7.11.1" evidence="6"/>
<evidence type="ECO:0000256" key="4">
    <source>
        <dbReference type="ARBA" id="ARBA00004626"/>
    </source>
</evidence>
<comment type="subcellular location">
    <subcellularLocation>
        <location evidence="2">Cell membrane</location>
    </subcellularLocation>
    <subcellularLocation>
        <location evidence="4">Cleavage furrow</location>
    </subcellularLocation>
    <subcellularLocation>
        <location evidence="3">Cytoplasm</location>
        <location evidence="3">Cytoskeleton</location>
    </subcellularLocation>
</comment>
<dbReference type="InterPro" id="IPR046349">
    <property type="entry name" value="C1-like_sf"/>
</dbReference>
<comment type="catalytic activity">
    <reaction evidence="22">
        <text>L-threonyl-[protein] + ATP = O-phospho-L-threonyl-[protein] + ADP + H(+)</text>
        <dbReference type="Rhea" id="RHEA:46608"/>
        <dbReference type="Rhea" id="RHEA-COMP:11060"/>
        <dbReference type="Rhea" id="RHEA-COMP:11605"/>
        <dbReference type="ChEBI" id="CHEBI:15378"/>
        <dbReference type="ChEBI" id="CHEBI:30013"/>
        <dbReference type="ChEBI" id="CHEBI:30616"/>
        <dbReference type="ChEBI" id="CHEBI:61977"/>
        <dbReference type="ChEBI" id="CHEBI:456216"/>
        <dbReference type="EC" id="2.7.11.1"/>
    </reaction>
</comment>
<dbReference type="CDD" id="cd20813">
    <property type="entry name" value="C1_ROCK"/>
    <property type="match status" value="1"/>
</dbReference>
<dbReference type="InterPro" id="IPR050839">
    <property type="entry name" value="Rho-assoc_Ser/Thr_Kinase"/>
</dbReference>
<dbReference type="GO" id="GO:0106310">
    <property type="term" value="F:protein serine kinase activity"/>
    <property type="evidence" value="ECO:0007669"/>
    <property type="project" value="RHEA"/>
</dbReference>
<dbReference type="GO" id="GO:0031267">
    <property type="term" value="F:small GTPase binding"/>
    <property type="evidence" value="ECO:0007669"/>
    <property type="project" value="InterPro"/>
</dbReference>
<evidence type="ECO:0000256" key="22">
    <source>
        <dbReference type="ARBA" id="ARBA00047899"/>
    </source>
</evidence>
<evidence type="ECO:0000256" key="32">
    <source>
        <dbReference type="SAM" id="MobiDB-lite"/>
    </source>
</evidence>
<keyword evidence="12" id="KW-0479">Metal-binding</keyword>
<feature type="region of interest" description="Disordered" evidence="32">
    <location>
        <begin position="710"/>
        <end position="734"/>
    </location>
</feature>
<protein>
    <recommendedName>
        <fullName evidence="26">Rho-associated protein kinase let-502</fullName>
        <ecNumber evidence="6">2.7.11.1</ecNumber>
    </recommendedName>
    <alternativeName>
        <fullName evidence="27">Lethal protein 502</fullName>
    </alternativeName>
    <alternativeName>
        <fullName evidence="28">Rho-binding kinase let-502</fullName>
    </alternativeName>
</protein>
<dbReference type="SUPFAM" id="SSF56112">
    <property type="entry name" value="Protein kinase-like (PK-like)"/>
    <property type="match status" value="1"/>
</dbReference>
<feature type="compositionally biased region" description="Acidic residues" evidence="32">
    <location>
        <begin position="362"/>
        <end position="380"/>
    </location>
</feature>
<evidence type="ECO:0000256" key="26">
    <source>
        <dbReference type="ARBA" id="ARBA00068946"/>
    </source>
</evidence>
<dbReference type="GO" id="GO:0005856">
    <property type="term" value="C:cytoskeleton"/>
    <property type="evidence" value="ECO:0007669"/>
    <property type="project" value="UniProtKB-SubCell"/>
</dbReference>
<keyword evidence="14" id="KW-0863">Zinc-finger</keyword>
<proteinExistence type="inferred from homology"/>
<keyword evidence="20" id="KW-0472">Membrane</keyword>
<evidence type="ECO:0000256" key="25">
    <source>
        <dbReference type="ARBA" id="ARBA00065158"/>
    </source>
</evidence>
<dbReference type="PANTHER" id="PTHR22988">
    <property type="entry name" value="MYOTONIC DYSTROPHY S/T KINASE-RELATED"/>
    <property type="match status" value="1"/>
</dbReference>
<dbReference type="FunFam" id="1.10.510.10:FF:000047">
    <property type="entry name" value="Rho-associated protein kinase 1"/>
    <property type="match status" value="1"/>
</dbReference>
<evidence type="ECO:0000256" key="3">
    <source>
        <dbReference type="ARBA" id="ARBA00004245"/>
    </source>
</evidence>
<evidence type="ECO:0000256" key="10">
    <source>
        <dbReference type="ARBA" id="ARBA00022553"/>
    </source>
</evidence>
<keyword evidence="19 29" id="KW-0175">Coiled coil</keyword>
<dbReference type="PROSITE" id="PS50011">
    <property type="entry name" value="PROTEIN_KINASE_DOM"/>
    <property type="match status" value="1"/>
</dbReference>
<dbReference type="GO" id="GO:0000281">
    <property type="term" value="P:mitotic cytokinesis"/>
    <property type="evidence" value="ECO:0007669"/>
    <property type="project" value="TreeGrafter"/>
</dbReference>
<dbReference type="SMART" id="SM00220">
    <property type="entry name" value="S_TKc"/>
    <property type="match status" value="1"/>
</dbReference>
<dbReference type="GO" id="GO:0005524">
    <property type="term" value="F:ATP binding"/>
    <property type="evidence" value="ECO:0007669"/>
    <property type="project" value="UniProtKB-UniRule"/>
</dbReference>
<dbReference type="InterPro" id="IPR015008">
    <property type="entry name" value="ROCK_Rho-bd_dom"/>
</dbReference>
<dbReference type="InterPro" id="IPR057529">
    <property type="entry name" value="MRCK/ROCK_PH"/>
</dbReference>
<organism evidence="38">
    <name type="scientific">Scylla olivacea</name>
    <name type="common">Orange mud crab</name>
    <name type="synonym">Cancer olivacea</name>
    <dbReference type="NCBI Taxonomy" id="85551"/>
    <lineage>
        <taxon>Eukaryota</taxon>
        <taxon>Metazoa</taxon>
        <taxon>Ecdysozoa</taxon>
        <taxon>Arthropoda</taxon>
        <taxon>Crustacea</taxon>
        <taxon>Multicrustacea</taxon>
        <taxon>Malacostraca</taxon>
        <taxon>Eumalacostraca</taxon>
        <taxon>Eucarida</taxon>
        <taxon>Decapoda</taxon>
        <taxon>Pleocyemata</taxon>
        <taxon>Brachyura</taxon>
        <taxon>Eubrachyura</taxon>
        <taxon>Portunoidea</taxon>
        <taxon>Portunidae</taxon>
        <taxon>Portuninae</taxon>
        <taxon>Scylla</taxon>
    </lineage>
</organism>
<evidence type="ECO:0000256" key="13">
    <source>
        <dbReference type="ARBA" id="ARBA00022741"/>
    </source>
</evidence>
<evidence type="ECO:0000313" key="38">
    <source>
        <dbReference type="EMBL" id="JAI59012.1"/>
    </source>
</evidence>
<dbReference type="SUPFAM" id="SSF103652">
    <property type="entry name" value="G protein-binding domain"/>
    <property type="match status" value="1"/>
</dbReference>
<dbReference type="PROSITE" id="PS00107">
    <property type="entry name" value="PROTEIN_KINASE_ATP"/>
    <property type="match status" value="1"/>
</dbReference>
<dbReference type="Gene3D" id="2.30.29.30">
    <property type="entry name" value="Pleckstrin-homology domain (PH domain)/Phosphotyrosine-binding domain (PTB)"/>
    <property type="match status" value="1"/>
</dbReference>
<name>A0A0P4WDE1_SCYOL</name>
<dbReference type="PROSITE" id="PS51859">
    <property type="entry name" value="RHO_BD"/>
    <property type="match status" value="1"/>
</dbReference>
<evidence type="ECO:0000256" key="12">
    <source>
        <dbReference type="ARBA" id="ARBA00022723"/>
    </source>
</evidence>
<dbReference type="GO" id="GO:0032154">
    <property type="term" value="C:cleavage furrow"/>
    <property type="evidence" value="ECO:0007669"/>
    <property type="project" value="UniProtKB-SubCell"/>
</dbReference>
<comment type="cofactor">
    <cofactor evidence="1">
        <name>Mg(2+)</name>
        <dbReference type="ChEBI" id="CHEBI:18420"/>
    </cofactor>
</comment>
<dbReference type="InterPro" id="IPR017892">
    <property type="entry name" value="Pkinase_C"/>
</dbReference>
<evidence type="ECO:0000256" key="9">
    <source>
        <dbReference type="ARBA" id="ARBA00022527"/>
    </source>
</evidence>
<comment type="function">
    <text evidence="24">Negatively regulates mel-11 to relieve the inhibition of mlc-4, allowing contraction of the circumferentially oriented microfilaments in epidermal cells and thereby regulating myosin II contractility during spermathecal contraction, cleavage furrow contraction in early embryos, and embryonic elongation and morphogenesis. Required for P-cell migration. May also play a role in oocyte cellularization.</text>
</comment>
<dbReference type="InterPro" id="IPR011009">
    <property type="entry name" value="Kinase-like_dom_sf"/>
</dbReference>
<comment type="similarity">
    <text evidence="5">Belongs to the protein kinase superfamily. AGC Ser/Thr protein kinase family.</text>
</comment>
<evidence type="ECO:0000259" key="36">
    <source>
        <dbReference type="PROSITE" id="PS51285"/>
    </source>
</evidence>
<dbReference type="Pfam" id="PF25346">
    <property type="entry name" value="PH_MRCK"/>
    <property type="match status" value="1"/>
</dbReference>
<evidence type="ECO:0000259" key="34">
    <source>
        <dbReference type="PROSITE" id="PS50011"/>
    </source>
</evidence>
<keyword evidence="10" id="KW-0597">Phosphoprotein</keyword>